<evidence type="ECO:0000256" key="2">
    <source>
        <dbReference type="ARBA" id="ARBA00032707"/>
    </source>
</evidence>
<accession>A0ABV9C3B9</accession>
<evidence type="ECO:0000256" key="4">
    <source>
        <dbReference type="SAM" id="Phobius"/>
    </source>
</evidence>
<dbReference type="PANTHER" id="PTHR14969">
    <property type="entry name" value="SPHINGOSINE-1-PHOSPHATE PHOSPHOHYDROLASE"/>
    <property type="match status" value="1"/>
</dbReference>
<feature type="transmembrane region" description="Helical" evidence="4">
    <location>
        <begin position="12"/>
        <end position="35"/>
    </location>
</feature>
<dbReference type="RefSeq" id="WP_266150202.1">
    <property type="nucleotide sequence ID" value="NZ_CP064028.1"/>
</dbReference>
<dbReference type="InterPro" id="IPR036938">
    <property type="entry name" value="PAP2/HPO_sf"/>
</dbReference>
<comment type="catalytic activity">
    <reaction evidence="3">
        <text>di-trans,octa-cis-undecaprenyl diphosphate + H2O = di-trans,octa-cis-undecaprenyl phosphate + phosphate + H(+)</text>
        <dbReference type="Rhea" id="RHEA:28094"/>
        <dbReference type="ChEBI" id="CHEBI:15377"/>
        <dbReference type="ChEBI" id="CHEBI:15378"/>
        <dbReference type="ChEBI" id="CHEBI:43474"/>
        <dbReference type="ChEBI" id="CHEBI:58405"/>
        <dbReference type="ChEBI" id="CHEBI:60392"/>
        <dbReference type="EC" id="3.6.1.27"/>
    </reaction>
</comment>
<dbReference type="Gene3D" id="1.20.144.10">
    <property type="entry name" value="Phosphatidic acid phosphatase type 2/haloperoxidase"/>
    <property type="match status" value="2"/>
</dbReference>
<evidence type="ECO:0000256" key="1">
    <source>
        <dbReference type="ARBA" id="ARBA00012374"/>
    </source>
</evidence>
<dbReference type="EMBL" id="JBHSGA010000017">
    <property type="protein sequence ID" value="MFC4527525.1"/>
    <property type="molecule type" value="Genomic_DNA"/>
</dbReference>
<sequence>MDQLIEWIATHALLLWAGLLLVAVLVGDVAWRWNFRQREAAIAVGRSPVAIRARSAAMLFMAMMLLFVAIAIAIGAEAQGLLPGFDAALALDLRAHLPPTTLQIIAAITHLGDLWTVAAASVVVLAALLLRRHPALATSWAIAVAGIVPINSGIKAWFQRPRPVHGYLTEAGWSFPSGHAFGAMVFYGMLAYVLLRLTPLRWHRAVVAGAIAMVTIIGVSRILLQVHYLSDVLGGYASGLAWLVVCIGGAEYWRQRSAA</sequence>
<keyword evidence="4" id="KW-1133">Transmembrane helix</keyword>
<dbReference type="EC" id="3.6.1.27" evidence="1"/>
<proteinExistence type="predicted"/>
<dbReference type="InterPro" id="IPR000326">
    <property type="entry name" value="PAP2/HPO"/>
</dbReference>
<name>A0ABV9C3B9_9GAMM</name>
<keyword evidence="4" id="KW-0812">Transmembrane</keyword>
<feature type="transmembrane region" description="Helical" evidence="4">
    <location>
        <begin position="137"/>
        <end position="158"/>
    </location>
</feature>
<feature type="transmembrane region" description="Helical" evidence="4">
    <location>
        <begin position="178"/>
        <end position="198"/>
    </location>
</feature>
<feature type="transmembrane region" description="Helical" evidence="4">
    <location>
        <begin position="236"/>
        <end position="253"/>
    </location>
</feature>
<gene>
    <name evidence="6" type="ORF">ACFO5W_12845</name>
</gene>
<dbReference type="Proteomes" id="UP001595961">
    <property type="component" value="Unassembled WGS sequence"/>
</dbReference>
<dbReference type="SMART" id="SM00014">
    <property type="entry name" value="acidPPc"/>
    <property type="match status" value="1"/>
</dbReference>
<protein>
    <recommendedName>
        <fullName evidence="1">undecaprenyl-diphosphate phosphatase</fullName>
        <ecNumber evidence="1">3.6.1.27</ecNumber>
    </recommendedName>
    <alternativeName>
        <fullName evidence="2">Undecaprenyl pyrophosphate phosphatase</fullName>
    </alternativeName>
</protein>
<comment type="caution">
    <text evidence="6">The sequence shown here is derived from an EMBL/GenBank/DDBJ whole genome shotgun (WGS) entry which is preliminary data.</text>
</comment>
<dbReference type="CDD" id="cd03392">
    <property type="entry name" value="PAP2_like_2"/>
    <property type="match status" value="1"/>
</dbReference>
<dbReference type="SUPFAM" id="SSF48317">
    <property type="entry name" value="Acid phosphatase/Vanadium-dependent haloperoxidase"/>
    <property type="match status" value="1"/>
</dbReference>
<feature type="transmembrane region" description="Helical" evidence="4">
    <location>
        <begin position="104"/>
        <end position="130"/>
    </location>
</feature>
<feature type="transmembrane region" description="Helical" evidence="4">
    <location>
        <begin position="205"/>
        <end position="224"/>
    </location>
</feature>
<reference evidence="7" key="1">
    <citation type="journal article" date="2019" name="Int. J. Syst. Evol. Microbiol.">
        <title>The Global Catalogue of Microorganisms (GCM) 10K type strain sequencing project: providing services to taxonomists for standard genome sequencing and annotation.</title>
        <authorList>
            <consortium name="The Broad Institute Genomics Platform"/>
            <consortium name="The Broad Institute Genome Sequencing Center for Infectious Disease"/>
            <person name="Wu L."/>
            <person name="Ma J."/>
        </authorList>
    </citation>
    <scope>NUCLEOTIDE SEQUENCE [LARGE SCALE GENOMIC DNA]</scope>
    <source>
        <strain evidence="7">CCM 4481</strain>
    </source>
</reference>
<dbReference type="PANTHER" id="PTHR14969:SF13">
    <property type="entry name" value="AT30094P"/>
    <property type="match status" value="1"/>
</dbReference>
<evidence type="ECO:0000313" key="7">
    <source>
        <dbReference type="Proteomes" id="UP001595961"/>
    </source>
</evidence>
<keyword evidence="7" id="KW-1185">Reference proteome</keyword>
<evidence type="ECO:0000313" key="6">
    <source>
        <dbReference type="EMBL" id="MFC4527525.1"/>
    </source>
</evidence>
<feature type="transmembrane region" description="Helical" evidence="4">
    <location>
        <begin position="56"/>
        <end position="76"/>
    </location>
</feature>
<feature type="domain" description="Phosphatidic acid phosphatase type 2/haloperoxidase" evidence="5">
    <location>
        <begin position="135"/>
        <end position="247"/>
    </location>
</feature>
<keyword evidence="4" id="KW-0472">Membrane</keyword>
<evidence type="ECO:0000256" key="3">
    <source>
        <dbReference type="ARBA" id="ARBA00047594"/>
    </source>
</evidence>
<dbReference type="Pfam" id="PF01569">
    <property type="entry name" value="PAP2"/>
    <property type="match status" value="1"/>
</dbReference>
<evidence type="ECO:0000259" key="5">
    <source>
        <dbReference type="SMART" id="SM00014"/>
    </source>
</evidence>
<organism evidence="6 7">
    <name type="scientific">Dyella halodurans</name>
    <dbReference type="NCBI Taxonomy" id="1920171"/>
    <lineage>
        <taxon>Bacteria</taxon>
        <taxon>Pseudomonadati</taxon>
        <taxon>Pseudomonadota</taxon>
        <taxon>Gammaproteobacteria</taxon>
        <taxon>Lysobacterales</taxon>
        <taxon>Rhodanobacteraceae</taxon>
        <taxon>Dyella</taxon>
    </lineage>
</organism>